<dbReference type="NCBIfam" id="NF007898">
    <property type="entry name" value="PRK10604.1"/>
    <property type="match status" value="1"/>
</dbReference>
<dbReference type="InterPro" id="IPR004358">
    <property type="entry name" value="Sig_transdc_His_kin-like_C"/>
</dbReference>
<evidence type="ECO:0000256" key="7">
    <source>
        <dbReference type="ARBA" id="ARBA00022741"/>
    </source>
</evidence>
<evidence type="ECO:0000256" key="6">
    <source>
        <dbReference type="ARBA" id="ARBA00022679"/>
    </source>
</evidence>
<dbReference type="CDD" id="cd06225">
    <property type="entry name" value="HAMP"/>
    <property type="match status" value="1"/>
</dbReference>
<accession>A0A431SL07</accession>
<protein>
    <recommendedName>
        <fullName evidence="3">histidine kinase</fullName>
        <ecNumber evidence="3">2.7.13.3</ecNumber>
    </recommendedName>
</protein>
<evidence type="ECO:0000313" key="10">
    <source>
        <dbReference type="EMBL" id="PTX88340.1"/>
    </source>
</evidence>
<dbReference type="PROSITE" id="PS50885">
    <property type="entry name" value="HAMP"/>
    <property type="match status" value="1"/>
</dbReference>
<evidence type="ECO:0000256" key="8">
    <source>
        <dbReference type="ARBA" id="ARBA00022777"/>
    </source>
</evidence>
<dbReference type="Proteomes" id="UP000244004">
    <property type="component" value="Unassembled WGS sequence"/>
</dbReference>
<dbReference type="SUPFAM" id="SSF47384">
    <property type="entry name" value="Homodimeric domain of signal transducing histidine kinase"/>
    <property type="match status" value="1"/>
</dbReference>
<reference evidence="10 11" key="1">
    <citation type="submission" date="2018-01" db="EMBL/GenBank/DDBJ databases">
        <title>Geographic spread and resistance mechanisms of dominant carbapenem-resistant Enterobacter cloacae complex clones ST171 and ST78.</title>
        <authorList>
            <person name="Gomez-Simmonds A."/>
            <person name="Annavajhala M.K."/>
            <person name="Wang Z."/>
            <person name="Macesic N."/>
            <person name="Hu Y."/>
            <person name="Giddins M.J."/>
            <person name="O'Malley A."/>
            <person name="Toussaint N.C."/>
            <person name="Whittier S."/>
            <person name="Torres V.J."/>
            <person name="Uhlemann A.-C."/>
        </authorList>
    </citation>
    <scope>NUCLEOTIDE SEQUENCE [LARGE SCALE GENOMIC DNA]</scope>
    <source>
        <strain evidence="10 11">78</strain>
    </source>
</reference>
<dbReference type="PANTHER" id="PTHR44936:SF10">
    <property type="entry name" value="SENSOR PROTEIN RSTB"/>
    <property type="match status" value="1"/>
</dbReference>
<dbReference type="GO" id="GO:0005886">
    <property type="term" value="C:plasma membrane"/>
    <property type="evidence" value="ECO:0007669"/>
    <property type="project" value="UniProtKB-SubCell"/>
</dbReference>
<dbReference type="CDD" id="cd00082">
    <property type="entry name" value="HisKA"/>
    <property type="match status" value="1"/>
</dbReference>
<dbReference type="PROSITE" id="PS50109">
    <property type="entry name" value="HIS_KIN"/>
    <property type="match status" value="1"/>
</dbReference>
<dbReference type="GeneID" id="99705586"/>
<sequence length="432" mass="49112">MKKLFVQFYLLLFVCFLVMTMLVGLVYKFTAERAGRQSLDDLMKSSLYLMRSELREIPPHDWARTLKELDLNLSFDLRIEPLKDFDLAPPAMQRLRDGVIVALDEKYTFIQRIPRSHYVLAVGPVPYLYYLHQMRLLDLALLGFIAISLAFPVFIWMRPHWQDMLKLESAAQRFGEGHLTERIHFDSGSSFDRLGIAFNQMADNINALIASKKQLIDGIAHELRTPLVRLRYRLEMSENLTAAESQALNRDIGQLEALIEELLTYARLDRPQTELHLSTPDLPVWLQTHINDVQSVNPQRKLLTAITPGAYGALDMRLMERVLDNLMNNAMRYSETTLRIGLDLQRSQAILCVEDDGPGIEPAEREKVFEPFVRLDPSRDRATGGCGLGLAIVRSIAQAMGGSVCCEASELGGARFVFSWPIYHNIPLPVPA</sequence>
<dbReference type="Pfam" id="PF00512">
    <property type="entry name" value="HisKA"/>
    <property type="match status" value="1"/>
</dbReference>
<keyword evidence="7" id="KW-0547">Nucleotide-binding</keyword>
<dbReference type="InterPro" id="IPR050980">
    <property type="entry name" value="2C_sensor_his_kinase"/>
</dbReference>
<evidence type="ECO:0000313" key="11">
    <source>
        <dbReference type="Proteomes" id="UP000244004"/>
    </source>
</evidence>
<proteinExistence type="predicted"/>
<keyword evidence="8 10" id="KW-0418">Kinase</keyword>
<evidence type="ECO:0000256" key="3">
    <source>
        <dbReference type="ARBA" id="ARBA00012438"/>
    </source>
</evidence>
<keyword evidence="6" id="KW-0808">Transferase</keyword>
<gene>
    <name evidence="10" type="ORF">C1O12_08050</name>
</gene>
<dbReference type="Pfam" id="PF00672">
    <property type="entry name" value="HAMP"/>
    <property type="match status" value="1"/>
</dbReference>
<dbReference type="EC" id="2.7.13.3" evidence="3"/>
<dbReference type="AlphaFoldDB" id="A0A431SL07"/>
<evidence type="ECO:0000256" key="1">
    <source>
        <dbReference type="ARBA" id="ARBA00000085"/>
    </source>
</evidence>
<keyword evidence="5" id="KW-0597">Phosphoprotein</keyword>
<dbReference type="CDD" id="cd16939">
    <property type="entry name" value="HATPase_RstB-like"/>
    <property type="match status" value="1"/>
</dbReference>
<evidence type="ECO:0000256" key="5">
    <source>
        <dbReference type="ARBA" id="ARBA00022553"/>
    </source>
</evidence>
<dbReference type="InterPro" id="IPR036890">
    <property type="entry name" value="HATPase_C_sf"/>
</dbReference>
<dbReference type="EMBL" id="PNXT01000001">
    <property type="protein sequence ID" value="PTX88340.1"/>
    <property type="molecule type" value="Genomic_DNA"/>
</dbReference>
<dbReference type="Gene3D" id="1.10.287.130">
    <property type="match status" value="1"/>
</dbReference>
<keyword evidence="4" id="KW-1003">Cell membrane</keyword>
<comment type="caution">
    <text evidence="10">The sequence shown here is derived from an EMBL/GenBank/DDBJ whole genome shotgun (WGS) entry which is preliminary data.</text>
</comment>
<dbReference type="InterPro" id="IPR003660">
    <property type="entry name" value="HAMP_dom"/>
</dbReference>
<dbReference type="PRINTS" id="PR00344">
    <property type="entry name" value="BCTRLSENSOR"/>
</dbReference>
<dbReference type="Gene3D" id="3.30.565.10">
    <property type="entry name" value="Histidine kinase-like ATPase, C-terminal domain"/>
    <property type="match status" value="1"/>
</dbReference>
<name>A0A431SL07_9ENTR</name>
<keyword evidence="4" id="KW-0472">Membrane</keyword>
<keyword evidence="9" id="KW-0067">ATP-binding</keyword>
<dbReference type="InterPro" id="IPR036097">
    <property type="entry name" value="HisK_dim/P_sf"/>
</dbReference>
<dbReference type="Pfam" id="PF02518">
    <property type="entry name" value="HATPase_c"/>
    <property type="match status" value="1"/>
</dbReference>
<dbReference type="FunFam" id="1.10.287.130:FF:000018">
    <property type="entry name" value="Sensor histidine kinase RstB"/>
    <property type="match status" value="1"/>
</dbReference>
<dbReference type="SMART" id="SM00388">
    <property type="entry name" value="HisKA"/>
    <property type="match status" value="1"/>
</dbReference>
<comment type="subcellular location">
    <subcellularLocation>
        <location evidence="2">Cell inner membrane</location>
        <topology evidence="2">Multi-pass membrane protein</topology>
    </subcellularLocation>
</comment>
<dbReference type="RefSeq" id="WP_022647931.1">
    <property type="nucleotide sequence ID" value="NZ_AP025764.1"/>
</dbReference>
<evidence type="ECO:0000256" key="4">
    <source>
        <dbReference type="ARBA" id="ARBA00022475"/>
    </source>
</evidence>
<dbReference type="PANTHER" id="PTHR44936">
    <property type="entry name" value="SENSOR PROTEIN CREC"/>
    <property type="match status" value="1"/>
</dbReference>
<dbReference type="SUPFAM" id="SSF55874">
    <property type="entry name" value="ATPase domain of HSP90 chaperone/DNA topoisomerase II/histidine kinase"/>
    <property type="match status" value="1"/>
</dbReference>
<dbReference type="GO" id="GO:0005524">
    <property type="term" value="F:ATP binding"/>
    <property type="evidence" value="ECO:0007669"/>
    <property type="project" value="UniProtKB-KW"/>
</dbReference>
<dbReference type="InterPro" id="IPR003594">
    <property type="entry name" value="HATPase_dom"/>
</dbReference>
<dbReference type="InterPro" id="IPR005467">
    <property type="entry name" value="His_kinase_dom"/>
</dbReference>
<evidence type="ECO:0000256" key="2">
    <source>
        <dbReference type="ARBA" id="ARBA00004429"/>
    </source>
</evidence>
<dbReference type="SMART" id="SM00387">
    <property type="entry name" value="HATPase_c"/>
    <property type="match status" value="1"/>
</dbReference>
<dbReference type="GO" id="GO:0000155">
    <property type="term" value="F:phosphorelay sensor kinase activity"/>
    <property type="evidence" value="ECO:0007669"/>
    <property type="project" value="InterPro"/>
</dbReference>
<organism evidence="10 11">
    <name type="scientific">Enterobacter hormaechei</name>
    <dbReference type="NCBI Taxonomy" id="158836"/>
    <lineage>
        <taxon>Bacteria</taxon>
        <taxon>Pseudomonadati</taxon>
        <taxon>Pseudomonadota</taxon>
        <taxon>Gammaproteobacteria</taxon>
        <taxon>Enterobacterales</taxon>
        <taxon>Enterobacteriaceae</taxon>
        <taxon>Enterobacter</taxon>
        <taxon>Enterobacter cloacae complex</taxon>
    </lineage>
</organism>
<dbReference type="SMART" id="SM00304">
    <property type="entry name" value="HAMP"/>
    <property type="match status" value="1"/>
</dbReference>
<comment type="catalytic activity">
    <reaction evidence="1">
        <text>ATP + protein L-histidine = ADP + protein N-phospho-L-histidine.</text>
        <dbReference type="EC" id="2.7.13.3"/>
    </reaction>
</comment>
<evidence type="ECO:0000256" key="9">
    <source>
        <dbReference type="ARBA" id="ARBA00022840"/>
    </source>
</evidence>
<dbReference type="InterPro" id="IPR003661">
    <property type="entry name" value="HisK_dim/P_dom"/>
</dbReference>